<dbReference type="EMBL" id="KT001914">
    <property type="protein sequence ID" value="AKU43581.1"/>
    <property type="molecule type" value="Genomic_DNA"/>
</dbReference>
<accession>A0A0K1LM52</accession>
<reference evidence="2 3" key="1">
    <citation type="journal article" date="2015" name="Genome Announc.">
        <title>Complete Genome Sequence of Caulobacter crescentus Siphophage Seuss.</title>
        <authorList>
            <person name="Sloan J.M."/>
            <person name="Keene J.L."/>
            <person name="Cahill J.L."/>
            <person name="Rasche E.S."/>
            <person name="Kuty Everett G.F."/>
        </authorList>
    </citation>
    <scope>NUCLEOTIDE SEQUENCE [LARGE SCALE GENOMIC DNA]</scope>
</reference>
<keyword evidence="3" id="KW-1185">Reference proteome</keyword>
<evidence type="ECO:0000256" key="1">
    <source>
        <dbReference type="SAM" id="Coils"/>
    </source>
</evidence>
<keyword evidence="1" id="KW-0175">Coiled coil</keyword>
<protein>
    <submittedName>
        <fullName evidence="2">Uncharacterized protein</fullName>
    </submittedName>
</protein>
<feature type="coiled-coil region" evidence="1">
    <location>
        <begin position="7"/>
        <end position="34"/>
    </location>
</feature>
<name>A0A0K1LM52_9CAUD</name>
<evidence type="ECO:0000313" key="2">
    <source>
        <dbReference type="EMBL" id="AKU43581.1"/>
    </source>
</evidence>
<proteinExistence type="predicted"/>
<organism evidence="2 3">
    <name type="scientific">Caulobacter phage Seuss</name>
    <dbReference type="NCBI Taxonomy" id="1675601"/>
    <lineage>
        <taxon>Viruses</taxon>
        <taxon>Duplodnaviria</taxon>
        <taxon>Heunggongvirae</taxon>
        <taxon>Uroviricota</taxon>
        <taxon>Caudoviricetes</taxon>
        <taxon>Seussvirus</taxon>
        <taxon>Seussvirus seuss</taxon>
    </lineage>
</organism>
<gene>
    <name evidence="2" type="ORF">CPT_Seuss55</name>
</gene>
<evidence type="ECO:0000313" key="3">
    <source>
        <dbReference type="Proteomes" id="UP000221339"/>
    </source>
</evidence>
<sequence length="67" mass="7677">MSNREELESTEYAIKEAKRALRSLKALRRVLKAADNGWLPQSPERAAAKRATLDASKAFAMFRRRRS</sequence>
<dbReference type="Proteomes" id="UP000221339">
    <property type="component" value="Segment"/>
</dbReference>